<dbReference type="EMBL" id="BARV01007566">
    <property type="protein sequence ID" value="GAI09712.1"/>
    <property type="molecule type" value="Genomic_DNA"/>
</dbReference>
<name>X1KRK6_9ZZZZ</name>
<gene>
    <name evidence="1" type="ORF">S06H3_15377</name>
</gene>
<sequence>TGQNWGWVTAKHDLTGLGGEPEVRFRIVFGSNSIENMYDGFAFDDIQIYEKPASDVGVTGWLSPVSGCGHTAADSVTIVVTNFGTQPTNDTIPVGYSLDSGLTVTVDTIFGIIPVGGDTIFTFSVPYDLSAPGIYYGGAATLLEGDGDNDNDTLFVEINVIPEISSFPYYEDFESGEGFWESGGINSMWEFGTPASVIINSAASGDSAWTTSLDSIYNNNENSYVESPCFDFSTLTNPVFQFSIWSDAEDSQDGAALQYSTDGGASWFHIGAYLDPDNWYNDNTILGLDFSGNQDGWTAQTGSWVTAKHDISGLGGEPGVRFRIVFGSNGSENLYDGFAFDDINIYEAITDISIIIPPSGDIYGCDFTATDTVMILIENVGEVTIPANDTIFLF</sequence>
<accession>X1KRK6</accession>
<feature type="non-terminal residue" evidence="1">
    <location>
        <position position="1"/>
    </location>
</feature>
<protein>
    <recommendedName>
        <fullName evidence="2">Peptidase M6-like domain-containing protein</fullName>
    </recommendedName>
</protein>
<reference evidence="1" key="1">
    <citation type="journal article" date="2014" name="Front. Microbiol.">
        <title>High frequency of phylogenetically diverse reductive dehalogenase-homologous genes in deep subseafloor sedimentary metagenomes.</title>
        <authorList>
            <person name="Kawai M."/>
            <person name="Futagami T."/>
            <person name="Toyoda A."/>
            <person name="Takaki Y."/>
            <person name="Nishi S."/>
            <person name="Hori S."/>
            <person name="Arai W."/>
            <person name="Tsubouchi T."/>
            <person name="Morono Y."/>
            <person name="Uchiyama I."/>
            <person name="Ito T."/>
            <person name="Fujiyama A."/>
            <person name="Inagaki F."/>
            <person name="Takami H."/>
        </authorList>
    </citation>
    <scope>NUCLEOTIDE SEQUENCE</scope>
    <source>
        <strain evidence="1">Expedition CK06-06</strain>
    </source>
</reference>
<feature type="non-terminal residue" evidence="1">
    <location>
        <position position="394"/>
    </location>
</feature>
<proteinExistence type="predicted"/>
<dbReference type="Gene3D" id="2.60.120.260">
    <property type="entry name" value="Galactose-binding domain-like"/>
    <property type="match status" value="1"/>
</dbReference>
<dbReference type="AlphaFoldDB" id="X1KRK6"/>
<organism evidence="1">
    <name type="scientific">marine sediment metagenome</name>
    <dbReference type="NCBI Taxonomy" id="412755"/>
    <lineage>
        <taxon>unclassified sequences</taxon>
        <taxon>metagenomes</taxon>
        <taxon>ecological metagenomes</taxon>
    </lineage>
</organism>
<evidence type="ECO:0008006" key="2">
    <source>
        <dbReference type="Google" id="ProtNLM"/>
    </source>
</evidence>
<evidence type="ECO:0000313" key="1">
    <source>
        <dbReference type="EMBL" id="GAI09712.1"/>
    </source>
</evidence>
<comment type="caution">
    <text evidence="1">The sequence shown here is derived from an EMBL/GenBank/DDBJ whole genome shotgun (WGS) entry which is preliminary data.</text>
</comment>